<comment type="caution">
    <text evidence="2">The sequence shown here is derived from an EMBL/GenBank/DDBJ whole genome shotgun (WGS) entry which is preliminary data.</text>
</comment>
<evidence type="ECO:0000313" key="3">
    <source>
        <dbReference type="Proteomes" id="UP001556367"/>
    </source>
</evidence>
<reference evidence="3" key="1">
    <citation type="submission" date="2024-06" db="EMBL/GenBank/DDBJ databases">
        <title>Multi-omics analyses provide insights into the biosynthesis of the anticancer antibiotic pleurotin in Hohenbuehelia grisea.</title>
        <authorList>
            <person name="Weaver J.A."/>
            <person name="Alberti F."/>
        </authorList>
    </citation>
    <scope>NUCLEOTIDE SEQUENCE [LARGE SCALE GENOMIC DNA]</scope>
    <source>
        <strain evidence="3">T-177</strain>
    </source>
</reference>
<evidence type="ECO:0000313" key="2">
    <source>
        <dbReference type="EMBL" id="KAL0949859.1"/>
    </source>
</evidence>
<feature type="compositionally biased region" description="Low complexity" evidence="1">
    <location>
        <begin position="122"/>
        <end position="139"/>
    </location>
</feature>
<protein>
    <recommendedName>
        <fullName evidence="4">DUF1742-domain-containing protein</fullName>
    </recommendedName>
</protein>
<dbReference type="Pfam" id="PF08432">
    <property type="entry name" value="Vfa1"/>
    <property type="match status" value="1"/>
</dbReference>
<dbReference type="Proteomes" id="UP001556367">
    <property type="component" value="Unassembled WGS sequence"/>
</dbReference>
<sequence length="193" mass="21483">MSFTNLYYKRTTGTPKACYVCYKPTTTVLATINTTDFIYACPGHLTDPGFASPVGETGDNVGGGRKLGLSAEEIAKVKEEWEEQQKEKKQRAEEKKRAEAEKKMDDEKKEQEGKKDNNKNVSKSSKTGSGSSSPATTPTPATPKHERYTLHRDFFAMRLAEHRKRRQAAQTKELAPRLPVVPSGSIPDPWPVP</sequence>
<evidence type="ECO:0008006" key="4">
    <source>
        <dbReference type="Google" id="ProtNLM"/>
    </source>
</evidence>
<dbReference type="PANTHER" id="PTHR28218:SF1">
    <property type="entry name" value="VPS4-ASSOCIATED PROTEIN 1"/>
    <property type="match status" value="1"/>
</dbReference>
<name>A0ABR3J2M6_9AGAR</name>
<dbReference type="EMBL" id="JASNQZ010000012">
    <property type="protein sequence ID" value="KAL0949859.1"/>
    <property type="molecule type" value="Genomic_DNA"/>
</dbReference>
<feature type="region of interest" description="Disordered" evidence="1">
    <location>
        <begin position="79"/>
        <end position="193"/>
    </location>
</feature>
<proteinExistence type="predicted"/>
<feature type="compositionally biased region" description="Basic and acidic residues" evidence="1">
    <location>
        <begin position="143"/>
        <end position="155"/>
    </location>
</feature>
<evidence type="ECO:0000256" key="1">
    <source>
        <dbReference type="SAM" id="MobiDB-lite"/>
    </source>
</evidence>
<accession>A0ABR3J2M6</accession>
<dbReference type="PANTHER" id="PTHR28218">
    <property type="entry name" value="VPS4-ASSOCIATED PROTEIN 1"/>
    <property type="match status" value="1"/>
</dbReference>
<feature type="compositionally biased region" description="Basic and acidic residues" evidence="1">
    <location>
        <begin position="79"/>
        <end position="118"/>
    </location>
</feature>
<keyword evidence="3" id="KW-1185">Reference proteome</keyword>
<organism evidence="2 3">
    <name type="scientific">Hohenbuehelia grisea</name>
    <dbReference type="NCBI Taxonomy" id="104357"/>
    <lineage>
        <taxon>Eukaryota</taxon>
        <taxon>Fungi</taxon>
        <taxon>Dikarya</taxon>
        <taxon>Basidiomycota</taxon>
        <taxon>Agaricomycotina</taxon>
        <taxon>Agaricomycetes</taxon>
        <taxon>Agaricomycetidae</taxon>
        <taxon>Agaricales</taxon>
        <taxon>Pleurotineae</taxon>
        <taxon>Pleurotaceae</taxon>
        <taxon>Hohenbuehelia</taxon>
    </lineage>
</organism>
<gene>
    <name evidence="2" type="ORF">HGRIS_009892</name>
</gene>
<dbReference type="InterPro" id="IPR013640">
    <property type="entry name" value="Vfa1"/>
</dbReference>